<evidence type="ECO:0000313" key="8">
    <source>
        <dbReference type="Proteomes" id="UP000663824"/>
    </source>
</evidence>
<dbReference type="GO" id="GO:0008330">
    <property type="term" value="F:protein tyrosine/threonine phosphatase activity"/>
    <property type="evidence" value="ECO:0007669"/>
    <property type="project" value="TreeGrafter"/>
</dbReference>
<gene>
    <name evidence="7" type="ORF">MBJ925_LOCUS15943</name>
</gene>
<dbReference type="EC" id="3.1.3.48" evidence="2"/>
<feature type="domain" description="Tyrosine specific protein phosphatases" evidence="6">
    <location>
        <begin position="60"/>
        <end position="125"/>
    </location>
</feature>
<dbReference type="PROSITE" id="PS50054">
    <property type="entry name" value="TYR_PHOSPHATASE_DUAL"/>
    <property type="match status" value="1"/>
</dbReference>
<dbReference type="InterPro" id="IPR016130">
    <property type="entry name" value="Tyr_Pase_AS"/>
</dbReference>
<dbReference type="PANTHER" id="PTHR10159">
    <property type="entry name" value="DUAL SPECIFICITY PROTEIN PHOSPHATASE"/>
    <property type="match status" value="1"/>
</dbReference>
<dbReference type="GO" id="GO:0017017">
    <property type="term" value="F:MAP kinase tyrosine/serine/threonine phosphatase activity"/>
    <property type="evidence" value="ECO:0007669"/>
    <property type="project" value="TreeGrafter"/>
</dbReference>
<comment type="caution">
    <text evidence="7">The sequence shown here is derived from an EMBL/GenBank/DDBJ whole genome shotgun (WGS) entry which is preliminary data.</text>
</comment>
<reference evidence="7" key="1">
    <citation type="submission" date="2021-02" db="EMBL/GenBank/DDBJ databases">
        <authorList>
            <person name="Nowell W R."/>
        </authorList>
    </citation>
    <scope>NUCLEOTIDE SEQUENCE</scope>
</reference>
<dbReference type="SMART" id="SM00195">
    <property type="entry name" value="DSPc"/>
    <property type="match status" value="1"/>
</dbReference>
<keyword evidence="3" id="KW-0378">Hydrolase</keyword>
<dbReference type="InterPro" id="IPR029021">
    <property type="entry name" value="Prot-tyrosine_phosphatase-like"/>
</dbReference>
<dbReference type="PROSITE" id="PS50056">
    <property type="entry name" value="TYR_PHOSPHATASE_2"/>
    <property type="match status" value="1"/>
</dbReference>
<dbReference type="InterPro" id="IPR000340">
    <property type="entry name" value="Dual-sp_phosphatase_cat-dom"/>
</dbReference>
<evidence type="ECO:0000313" key="7">
    <source>
        <dbReference type="EMBL" id="CAF2066596.1"/>
    </source>
</evidence>
<accession>A0A816QXV0</accession>
<name>A0A816QXV0_9BILA</name>
<dbReference type="PANTHER" id="PTHR10159:SF511">
    <property type="entry name" value="DUAL SPECIFICITY PROTEIN PHOSPHATASE 1"/>
    <property type="match status" value="1"/>
</dbReference>
<dbReference type="EMBL" id="CAJNRE010007615">
    <property type="protein sequence ID" value="CAF2066596.1"/>
    <property type="molecule type" value="Genomic_DNA"/>
</dbReference>
<dbReference type="AlphaFoldDB" id="A0A816QXV0"/>
<dbReference type="CDD" id="cd14498">
    <property type="entry name" value="DSP"/>
    <property type="match status" value="1"/>
</dbReference>
<evidence type="ECO:0000256" key="3">
    <source>
        <dbReference type="ARBA" id="ARBA00022801"/>
    </source>
</evidence>
<dbReference type="SUPFAM" id="SSF52799">
    <property type="entry name" value="(Phosphotyrosine protein) phosphatases II"/>
    <property type="match status" value="1"/>
</dbReference>
<evidence type="ECO:0000259" key="6">
    <source>
        <dbReference type="PROSITE" id="PS50056"/>
    </source>
</evidence>
<protein>
    <recommendedName>
        <fullName evidence="2">protein-tyrosine-phosphatase</fullName>
        <ecNumber evidence="2">3.1.3.48</ecNumber>
    </recommendedName>
</protein>
<evidence type="ECO:0000256" key="1">
    <source>
        <dbReference type="ARBA" id="ARBA00008601"/>
    </source>
</evidence>
<organism evidence="7 8">
    <name type="scientific">Rotaria magnacalcarata</name>
    <dbReference type="NCBI Taxonomy" id="392030"/>
    <lineage>
        <taxon>Eukaryota</taxon>
        <taxon>Metazoa</taxon>
        <taxon>Spiralia</taxon>
        <taxon>Gnathifera</taxon>
        <taxon>Rotifera</taxon>
        <taxon>Eurotatoria</taxon>
        <taxon>Bdelloidea</taxon>
        <taxon>Philodinida</taxon>
        <taxon>Philodinidae</taxon>
        <taxon>Rotaria</taxon>
    </lineage>
</organism>
<dbReference type="Proteomes" id="UP000663824">
    <property type="component" value="Unassembled WGS sequence"/>
</dbReference>
<proteinExistence type="inferred from homology"/>
<dbReference type="GO" id="GO:0005737">
    <property type="term" value="C:cytoplasm"/>
    <property type="evidence" value="ECO:0007669"/>
    <property type="project" value="TreeGrafter"/>
</dbReference>
<sequence>IILEPYLFLGNCISAHDVHRLSRLGIRYVLNVAKRDVEVCPYYSKDMRTLTIDLRDDDRENIVRAFDQAFSFIDEARRVKSRVLVHCSHGQSRSPAIVIGYLMRTYNISLEQCLIHVVKARPCVIPNDGFLKQLILYDRFLVEKP</sequence>
<evidence type="ECO:0000259" key="5">
    <source>
        <dbReference type="PROSITE" id="PS50054"/>
    </source>
</evidence>
<dbReference type="PROSITE" id="PS00383">
    <property type="entry name" value="TYR_PHOSPHATASE_1"/>
    <property type="match status" value="1"/>
</dbReference>
<feature type="non-terminal residue" evidence="7">
    <location>
        <position position="1"/>
    </location>
</feature>
<dbReference type="Gene3D" id="3.90.190.10">
    <property type="entry name" value="Protein tyrosine phosphatase superfamily"/>
    <property type="match status" value="1"/>
</dbReference>
<feature type="domain" description="Tyrosine-protein phosphatase" evidence="5">
    <location>
        <begin position="1"/>
        <end position="143"/>
    </location>
</feature>
<dbReference type="InterPro" id="IPR000387">
    <property type="entry name" value="Tyr_Pase_dom"/>
</dbReference>
<dbReference type="GO" id="GO:0033550">
    <property type="term" value="F:MAP kinase tyrosine phosphatase activity"/>
    <property type="evidence" value="ECO:0007669"/>
    <property type="project" value="TreeGrafter"/>
</dbReference>
<dbReference type="InterPro" id="IPR020422">
    <property type="entry name" value="TYR_PHOSPHATASE_DUAL_dom"/>
</dbReference>
<evidence type="ECO:0000256" key="4">
    <source>
        <dbReference type="ARBA" id="ARBA00022912"/>
    </source>
</evidence>
<dbReference type="Pfam" id="PF00782">
    <property type="entry name" value="DSPc"/>
    <property type="match status" value="1"/>
</dbReference>
<evidence type="ECO:0000256" key="2">
    <source>
        <dbReference type="ARBA" id="ARBA00013064"/>
    </source>
</evidence>
<keyword evidence="4" id="KW-0904">Protein phosphatase</keyword>
<comment type="similarity">
    <text evidence="1">Belongs to the protein-tyrosine phosphatase family. Non-receptor class dual specificity subfamily.</text>
</comment>
<dbReference type="GO" id="GO:0043409">
    <property type="term" value="P:negative regulation of MAPK cascade"/>
    <property type="evidence" value="ECO:0007669"/>
    <property type="project" value="TreeGrafter"/>
</dbReference>